<feature type="coiled-coil region" evidence="1">
    <location>
        <begin position="188"/>
        <end position="215"/>
    </location>
</feature>
<feature type="compositionally biased region" description="Polar residues" evidence="2">
    <location>
        <begin position="477"/>
        <end position="487"/>
    </location>
</feature>
<evidence type="ECO:0000256" key="1">
    <source>
        <dbReference type="SAM" id="Coils"/>
    </source>
</evidence>
<feature type="region of interest" description="Disordered" evidence="2">
    <location>
        <begin position="857"/>
        <end position="917"/>
    </location>
</feature>
<feature type="compositionally biased region" description="Polar residues" evidence="2">
    <location>
        <begin position="241"/>
        <end position="267"/>
    </location>
</feature>
<dbReference type="Proteomes" id="UP001140453">
    <property type="component" value="Unassembled WGS sequence"/>
</dbReference>
<keyword evidence="4" id="KW-1185">Reference proteome</keyword>
<accession>A0A9W8YSV4</accession>
<evidence type="ECO:0000313" key="3">
    <source>
        <dbReference type="EMBL" id="KAJ4390056.1"/>
    </source>
</evidence>
<feature type="region of interest" description="Disordered" evidence="2">
    <location>
        <begin position="726"/>
        <end position="748"/>
    </location>
</feature>
<evidence type="ECO:0000256" key="2">
    <source>
        <dbReference type="SAM" id="MobiDB-lite"/>
    </source>
</evidence>
<feature type="region of interest" description="Disordered" evidence="2">
    <location>
        <begin position="930"/>
        <end position="960"/>
    </location>
</feature>
<feature type="region of interest" description="Disordered" evidence="2">
    <location>
        <begin position="1"/>
        <end position="31"/>
    </location>
</feature>
<feature type="region of interest" description="Disordered" evidence="2">
    <location>
        <begin position="436"/>
        <end position="572"/>
    </location>
</feature>
<feature type="compositionally biased region" description="Polar residues" evidence="2">
    <location>
        <begin position="523"/>
        <end position="533"/>
    </location>
</feature>
<name>A0A9W8YSV4_9PEZI</name>
<gene>
    <name evidence="3" type="ORF">N0V93_007529</name>
</gene>
<dbReference type="OrthoDB" id="5333304at2759"/>
<feature type="region of interest" description="Disordered" evidence="2">
    <location>
        <begin position="125"/>
        <end position="169"/>
    </location>
</feature>
<feature type="compositionally biased region" description="Basic residues" evidence="2">
    <location>
        <begin position="490"/>
        <end position="502"/>
    </location>
</feature>
<organism evidence="3 4">
    <name type="scientific">Gnomoniopsis smithogilvyi</name>
    <dbReference type="NCBI Taxonomy" id="1191159"/>
    <lineage>
        <taxon>Eukaryota</taxon>
        <taxon>Fungi</taxon>
        <taxon>Dikarya</taxon>
        <taxon>Ascomycota</taxon>
        <taxon>Pezizomycotina</taxon>
        <taxon>Sordariomycetes</taxon>
        <taxon>Sordariomycetidae</taxon>
        <taxon>Diaporthales</taxon>
        <taxon>Gnomoniaceae</taxon>
        <taxon>Gnomoniopsis</taxon>
    </lineage>
</organism>
<comment type="caution">
    <text evidence="3">The sequence shown here is derived from an EMBL/GenBank/DDBJ whole genome shotgun (WGS) entry which is preliminary data.</text>
</comment>
<feature type="compositionally biased region" description="Basic and acidic residues" evidence="2">
    <location>
        <begin position="930"/>
        <end position="945"/>
    </location>
</feature>
<feature type="region of interest" description="Disordered" evidence="2">
    <location>
        <begin position="380"/>
        <end position="412"/>
    </location>
</feature>
<feature type="compositionally biased region" description="Polar residues" evidence="2">
    <location>
        <begin position="125"/>
        <end position="135"/>
    </location>
</feature>
<feature type="compositionally biased region" description="Basic and acidic residues" evidence="2">
    <location>
        <begin position="726"/>
        <end position="736"/>
    </location>
</feature>
<dbReference type="EMBL" id="JAPEVB010000004">
    <property type="protein sequence ID" value="KAJ4390056.1"/>
    <property type="molecule type" value="Genomic_DNA"/>
</dbReference>
<reference evidence="3" key="1">
    <citation type="submission" date="2022-10" db="EMBL/GenBank/DDBJ databases">
        <title>Tapping the CABI collections for fungal endophytes: first genome assemblies for Collariella, Neodidymelliopsis, Ascochyta clinopodiicola, Didymella pomorum, Didymosphaeria variabile, Neocosmospora piperis and Neocucurbitaria cava.</title>
        <authorList>
            <person name="Hill R."/>
        </authorList>
    </citation>
    <scope>NUCLEOTIDE SEQUENCE</scope>
    <source>
        <strain evidence="3">IMI 355082</strain>
    </source>
</reference>
<dbReference type="AlphaFoldDB" id="A0A9W8YSV4"/>
<feature type="compositionally biased region" description="Low complexity" evidence="2">
    <location>
        <begin position="737"/>
        <end position="748"/>
    </location>
</feature>
<feature type="region of interest" description="Disordered" evidence="2">
    <location>
        <begin position="241"/>
        <end position="309"/>
    </location>
</feature>
<keyword evidence="1" id="KW-0175">Coiled coil</keyword>
<proteinExistence type="predicted"/>
<feature type="compositionally biased region" description="Polar residues" evidence="2">
    <location>
        <begin position="65"/>
        <end position="88"/>
    </location>
</feature>
<feature type="compositionally biased region" description="Low complexity" evidence="2">
    <location>
        <begin position="144"/>
        <end position="153"/>
    </location>
</feature>
<protein>
    <submittedName>
        <fullName evidence="3">Uncharacterized protein</fullName>
    </submittedName>
</protein>
<evidence type="ECO:0000313" key="4">
    <source>
        <dbReference type="Proteomes" id="UP001140453"/>
    </source>
</evidence>
<feature type="compositionally biased region" description="Basic and acidic residues" evidence="2">
    <location>
        <begin position="268"/>
        <end position="279"/>
    </location>
</feature>
<feature type="compositionally biased region" description="Polar residues" evidence="2">
    <location>
        <begin position="99"/>
        <end position="111"/>
    </location>
</feature>
<sequence>MAEGPVAALRSTQVPAMAPERNPDSLSEEEKNKIAECERILRFRDQVLSGSHPRIKAPAHLFAPKQSNESRSLASAPVSTPVSFSQLLGKTPPKGPRLSSANATVPANGSGSQVAANLRSFAANAQHSAPANRASTIHPPGLESSSVSSSKTSIPTGPKADTAKRHIESSTNAQFDPVLLTKSEDLIKAELQLQRQRLERALADQLQQHRTATKAAHAVEAPVEFDLAAVLMKALQLAQSSAPPQTDANIAANQSGSDSDSNETFYSSKHDTPESHLEQRIPSSGNPEVAQDRDDSPYEPPMVMDASPVPGQAPVVAIPPSVTRPFTATYPTTTLQEPPNPLAHAPVYSNPMHTVLPSGHNNSGASNTAQEATGVPMEVISSQESGEGSSSRDSGMAAGGQPSVQSRLQSVSRQMIEQAFGRRQSPILRAHNLSPVAPQPAHVSPLATSRHPQVPQQDAMPAQATSAQVAALRADHSNGSSPDSSPQGKANKKGKKNKKRKADRMAANNAPVPYIKPEPRSLSPVTAPQYSRQPNKRIRSAQQARQEQASDEPRYEEVVESTHLSSYPPRVYRDDRGPIYGNPTESYLQQNPRPVIVTETPRYEREYHEEPRPLETVRYVRRASPGAQPYPPAEVRTYRSVSRAAVDRIYPYYDSRDLPRTVIRPAADRDRSRSPVLVEERAPGVMGPPQLPTRIVVDEFGREYIEPPSRQEPVIIRRSVAPRPVYGDREDFHDPSRASSRIVRRSVAPASVHGEPEVVYERAPPPRAASVMPGPNRYDEEVVYRTPASPAGYPPAGYTTTRRVVARSEYPPEYRYYRERDYPSQPPSQPVGGYYEVRDPRSAMGGEPHRDYIVRSTTARPESSARPEVVRMSSVRPEPTPGEYGAPIRLDAQAMPPPRSYSVRPMAPPPPPLHQPQYVHQWPEYEARPEYDSRPAYREQVRGDDDGVTYVDSVPRDMYR</sequence>
<feature type="region of interest" description="Disordered" evidence="2">
    <location>
        <begin position="59"/>
        <end position="111"/>
    </location>
</feature>
<feature type="compositionally biased region" description="Polar residues" evidence="2">
    <location>
        <begin position="446"/>
        <end position="456"/>
    </location>
</feature>